<dbReference type="Pfam" id="PF01592">
    <property type="entry name" value="NifU_N"/>
    <property type="match status" value="1"/>
</dbReference>
<dbReference type="GO" id="GO:0051536">
    <property type="term" value="F:iron-sulfur cluster binding"/>
    <property type="evidence" value="ECO:0007669"/>
    <property type="project" value="InterPro"/>
</dbReference>
<evidence type="ECO:0000259" key="1">
    <source>
        <dbReference type="Pfam" id="PF01592"/>
    </source>
</evidence>
<dbReference type="Gene3D" id="3.90.1010.10">
    <property type="match status" value="1"/>
</dbReference>
<dbReference type="AlphaFoldDB" id="X1FJ64"/>
<feature type="non-terminal residue" evidence="2">
    <location>
        <position position="109"/>
    </location>
</feature>
<reference evidence="2" key="1">
    <citation type="journal article" date="2014" name="Front. Microbiol.">
        <title>High frequency of phylogenetically diverse reductive dehalogenase-homologous genes in deep subseafloor sedimentary metagenomes.</title>
        <authorList>
            <person name="Kawai M."/>
            <person name="Futagami T."/>
            <person name="Toyoda A."/>
            <person name="Takaki Y."/>
            <person name="Nishi S."/>
            <person name="Hori S."/>
            <person name="Arai W."/>
            <person name="Tsubouchi T."/>
            <person name="Morono Y."/>
            <person name="Uchiyama I."/>
            <person name="Ito T."/>
            <person name="Fujiyama A."/>
            <person name="Inagaki F."/>
            <person name="Takami H."/>
        </authorList>
    </citation>
    <scope>NUCLEOTIDE SEQUENCE</scope>
    <source>
        <strain evidence="2">Expedition CK06-06</strain>
    </source>
</reference>
<dbReference type="GO" id="GO:0005506">
    <property type="term" value="F:iron ion binding"/>
    <property type="evidence" value="ECO:0007669"/>
    <property type="project" value="InterPro"/>
</dbReference>
<feature type="domain" description="NIF system FeS cluster assembly NifU N-terminal" evidence="1">
    <location>
        <begin position="25"/>
        <end position="105"/>
    </location>
</feature>
<evidence type="ECO:0000313" key="2">
    <source>
        <dbReference type="EMBL" id="GAH45716.1"/>
    </source>
</evidence>
<dbReference type="PANTHER" id="PTHR10093">
    <property type="entry name" value="IRON-SULFUR CLUSTER ASSEMBLY ENZYME NIFU HOMOLOG"/>
    <property type="match status" value="1"/>
</dbReference>
<comment type="caution">
    <text evidence="2">The sequence shown here is derived from an EMBL/GenBank/DDBJ whole genome shotgun (WGS) entry which is preliminary data.</text>
</comment>
<gene>
    <name evidence="2" type="ORF">S03H2_19492</name>
</gene>
<name>X1FJ64_9ZZZZ</name>
<protein>
    <recommendedName>
        <fullName evidence="1">NIF system FeS cluster assembly NifU N-terminal domain-containing protein</fullName>
    </recommendedName>
</protein>
<proteinExistence type="predicted"/>
<dbReference type="GO" id="GO:0016226">
    <property type="term" value="P:iron-sulfur cluster assembly"/>
    <property type="evidence" value="ECO:0007669"/>
    <property type="project" value="InterPro"/>
</dbReference>
<organism evidence="2">
    <name type="scientific">marine sediment metagenome</name>
    <dbReference type="NCBI Taxonomy" id="412755"/>
    <lineage>
        <taxon>unclassified sequences</taxon>
        <taxon>metagenomes</taxon>
        <taxon>ecological metagenomes</taxon>
    </lineage>
</organism>
<dbReference type="SUPFAM" id="SSF82649">
    <property type="entry name" value="SufE/NifU"/>
    <property type="match status" value="1"/>
</dbReference>
<dbReference type="EMBL" id="BARU01010182">
    <property type="protein sequence ID" value="GAH45716.1"/>
    <property type="molecule type" value="Genomic_DNA"/>
</dbReference>
<dbReference type="CDD" id="cd06664">
    <property type="entry name" value="IscU_like"/>
    <property type="match status" value="1"/>
</dbReference>
<accession>X1FJ64</accession>
<sequence>MEKDEDLEKFARELQDQIMEKTRKQYSETVINHWQNPRNFRKIDNPDGHAKVKGPCGDTMEMFIKMKDEKISECGFQTDGCATTIVCGSLATELALNKSFTQALGLISA</sequence>
<dbReference type="InterPro" id="IPR002871">
    <property type="entry name" value="NIF_FeS_clus_asmbl_NifU_N"/>
</dbReference>